<keyword evidence="3" id="KW-1185">Reference proteome</keyword>
<keyword evidence="2" id="KW-0378">Hydrolase</keyword>
<keyword evidence="2" id="KW-0540">Nuclease</keyword>
<dbReference type="PANTHER" id="PTHR47027">
    <property type="entry name" value="REVERSE TRANSCRIPTASE DOMAIN-CONTAINING PROTEIN"/>
    <property type="match status" value="1"/>
</dbReference>
<dbReference type="Proteomes" id="UP000762676">
    <property type="component" value="Unassembled WGS sequence"/>
</dbReference>
<reference evidence="2 3" key="1">
    <citation type="journal article" date="2021" name="Elife">
        <title>Chloroplast acquisition without the gene transfer in kleptoplastic sea slugs, Plakobranchus ocellatus.</title>
        <authorList>
            <person name="Maeda T."/>
            <person name="Takahashi S."/>
            <person name="Yoshida T."/>
            <person name="Shimamura S."/>
            <person name="Takaki Y."/>
            <person name="Nagai Y."/>
            <person name="Toyoda A."/>
            <person name="Suzuki Y."/>
            <person name="Arimoto A."/>
            <person name="Ishii H."/>
            <person name="Satoh N."/>
            <person name="Nishiyama T."/>
            <person name="Hasebe M."/>
            <person name="Maruyama T."/>
            <person name="Minagawa J."/>
            <person name="Obokata J."/>
            <person name="Shigenobu S."/>
        </authorList>
    </citation>
    <scope>NUCLEOTIDE SEQUENCE [LARGE SCALE GENOMIC DNA]</scope>
</reference>
<evidence type="ECO:0000313" key="3">
    <source>
        <dbReference type="Proteomes" id="UP000762676"/>
    </source>
</evidence>
<gene>
    <name evidence="2" type="ORF">ElyMa_004726500</name>
</gene>
<dbReference type="EMBL" id="BMAT01009498">
    <property type="protein sequence ID" value="GFS07280.1"/>
    <property type="molecule type" value="Genomic_DNA"/>
</dbReference>
<name>A0AAV4IBD9_9GAST</name>
<protein>
    <submittedName>
        <fullName evidence="2">Endonuclease-reverse transcriptase</fullName>
    </submittedName>
</protein>
<accession>A0AAV4IBD9</accession>
<proteinExistence type="predicted"/>
<keyword evidence="2" id="KW-0255">Endonuclease</keyword>
<organism evidence="2 3">
    <name type="scientific">Elysia marginata</name>
    <dbReference type="NCBI Taxonomy" id="1093978"/>
    <lineage>
        <taxon>Eukaryota</taxon>
        <taxon>Metazoa</taxon>
        <taxon>Spiralia</taxon>
        <taxon>Lophotrochozoa</taxon>
        <taxon>Mollusca</taxon>
        <taxon>Gastropoda</taxon>
        <taxon>Heterobranchia</taxon>
        <taxon>Euthyneura</taxon>
        <taxon>Panpulmonata</taxon>
        <taxon>Sacoglossa</taxon>
        <taxon>Placobranchoidea</taxon>
        <taxon>Plakobranchidae</taxon>
        <taxon>Elysia</taxon>
    </lineage>
</organism>
<evidence type="ECO:0000313" key="2">
    <source>
        <dbReference type="EMBL" id="GFS07280.1"/>
    </source>
</evidence>
<dbReference type="PANTHER" id="PTHR47027:SF25">
    <property type="entry name" value="REVERSE TRANSCRIPTASE DOMAIN-CONTAINING PROTEIN"/>
    <property type="match status" value="1"/>
</dbReference>
<comment type="caution">
    <text evidence="2">The sequence shown here is derived from an EMBL/GenBank/DDBJ whole genome shotgun (WGS) entry which is preliminary data.</text>
</comment>
<feature type="region of interest" description="Disordered" evidence="1">
    <location>
        <begin position="127"/>
        <end position="147"/>
    </location>
</feature>
<dbReference type="AlphaFoldDB" id="A0AAV4IBD9"/>
<dbReference type="GO" id="GO:0004519">
    <property type="term" value="F:endonuclease activity"/>
    <property type="evidence" value="ECO:0007669"/>
    <property type="project" value="UniProtKB-KW"/>
</dbReference>
<evidence type="ECO:0000256" key="1">
    <source>
        <dbReference type="SAM" id="MobiDB-lite"/>
    </source>
</evidence>
<sequence length="147" mass="17475">MKKEIAIRTEKTRAKFWKHKELLGRNINIDTKKRILQCYVFSVFNYGCQTWTFTKSAKDKIKSFEMWCYRRDLGISWKEHKTNKEVLEATDVTEKLLDQLIERKLRLTGHVIRGSWGHLLHLALEGGNEGRRGRGRPKRSWTDDIKQ</sequence>